<dbReference type="RefSeq" id="WP_127003755.1">
    <property type="nucleotide sequence ID" value="NZ_JBNPXW010000008.1"/>
</dbReference>
<gene>
    <name evidence="2" type="ORF">EJ913_26885</name>
</gene>
<proteinExistence type="inferred from homology"/>
<name>A0A433J188_9PROT</name>
<dbReference type="Gene3D" id="2.60.270.50">
    <property type="match status" value="1"/>
</dbReference>
<dbReference type="Proteomes" id="UP000280346">
    <property type="component" value="Unassembled WGS sequence"/>
</dbReference>
<organism evidence="2 3">
    <name type="scientific">Azospirillum doebereinerae</name>
    <dbReference type="NCBI Taxonomy" id="92933"/>
    <lineage>
        <taxon>Bacteria</taxon>
        <taxon>Pseudomonadati</taxon>
        <taxon>Pseudomonadota</taxon>
        <taxon>Alphaproteobacteria</taxon>
        <taxon>Rhodospirillales</taxon>
        <taxon>Azospirillaceae</taxon>
        <taxon>Azospirillum</taxon>
    </lineage>
</organism>
<dbReference type="Pfam" id="PF06355">
    <property type="entry name" value="Aegerolysin"/>
    <property type="match status" value="1"/>
</dbReference>
<reference evidence="2 3" key="1">
    <citation type="submission" date="2018-12" db="EMBL/GenBank/DDBJ databases">
        <authorList>
            <person name="Yang Y."/>
        </authorList>
    </citation>
    <scope>NUCLEOTIDE SEQUENCE [LARGE SCALE GENOMIC DNA]</scope>
    <source>
        <strain evidence="2 3">GSF71</strain>
    </source>
</reference>
<sequence>MADSLQFHLYINNRSGKTLTFNRVNLDWGNFNNPENGAKPPVASIPPRTSLIAMIVTGAENSSSGTEGNVVYNVEGTGQTISMYWNVPWVAGTTNYCTASNSDEADIVWIADPTSDTGRVLSTTATFVWLGA</sequence>
<accession>A0A433J188</accession>
<dbReference type="EMBL" id="RZIJ01000031">
    <property type="protein sequence ID" value="RUQ63957.1"/>
    <property type="molecule type" value="Genomic_DNA"/>
</dbReference>
<dbReference type="AlphaFoldDB" id="A0A433J188"/>
<comment type="caution">
    <text evidence="2">The sequence shown here is derived from an EMBL/GenBank/DDBJ whole genome shotgun (WGS) entry which is preliminary data.</text>
</comment>
<comment type="similarity">
    <text evidence="1">Belongs to the aegerolysin family.</text>
</comment>
<dbReference type="InterPro" id="IPR009413">
    <property type="entry name" value="Aegerolysin-typ"/>
</dbReference>
<protein>
    <submittedName>
        <fullName evidence="2">Uncharacterized protein</fullName>
    </submittedName>
</protein>
<evidence type="ECO:0000256" key="1">
    <source>
        <dbReference type="ARBA" id="ARBA00010795"/>
    </source>
</evidence>
<dbReference type="OrthoDB" id="3872072at2"/>
<keyword evidence="3" id="KW-1185">Reference proteome</keyword>
<evidence type="ECO:0000313" key="2">
    <source>
        <dbReference type="EMBL" id="RUQ63957.1"/>
    </source>
</evidence>
<dbReference type="GO" id="GO:0019836">
    <property type="term" value="P:symbiont-mediated hemolysis of host erythrocyte"/>
    <property type="evidence" value="ECO:0007669"/>
    <property type="project" value="InterPro"/>
</dbReference>
<evidence type="ECO:0000313" key="3">
    <source>
        <dbReference type="Proteomes" id="UP000280346"/>
    </source>
</evidence>